<dbReference type="EMBL" id="CAKOGP040002103">
    <property type="protein sequence ID" value="CAJ1962274.1"/>
    <property type="molecule type" value="Genomic_DNA"/>
</dbReference>
<feature type="region of interest" description="Disordered" evidence="1">
    <location>
        <begin position="1"/>
        <end position="52"/>
    </location>
</feature>
<evidence type="ECO:0000256" key="1">
    <source>
        <dbReference type="SAM" id="MobiDB-lite"/>
    </source>
</evidence>
<feature type="compositionally biased region" description="Low complexity" evidence="1">
    <location>
        <begin position="40"/>
        <end position="52"/>
    </location>
</feature>
<evidence type="ECO:0000313" key="3">
    <source>
        <dbReference type="Proteomes" id="UP001295423"/>
    </source>
</evidence>
<reference evidence="2" key="1">
    <citation type="submission" date="2023-08" db="EMBL/GenBank/DDBJ databases">
        <authorList>
            <person name="Audoor S."/>
            <person name="Bilcke G."/>
        </authorList>
    </citation>
    <scope>NUCLEOTIDE SEQUENCE</scope>
</reference>
<organism evidence="2 3">
    <name type="scientific">Cylindrotheca closterium</name>
    <dbReference type="NCBI Taxonomy" id="2856"/>
    <lineage>
        <taxon>Eukaryota</taxon>
        <taxon>Sar</taxon>
        <taxon>Stramenopiles</taxon>
        <taxon>Ochrophyta</taxon>
        <taxon>Bacillariophyta</taxon>
        <taxon>Bacillariophyceae</taxon>
        <taxon>Bacillariophycidae</taxon>
        <taxon>Bacillariales</taxon>
        <taxon>Bacillariaceae</taxon>
        <taxon>Cylindrotheca</taxon>
    </lineage>
</organism>
<protein>
    <submittedName>
        <fullName evidence="2">Uncharacterized protein</fullName>
    </submittedName>
</protein>
<dbReference type="Proteomes" id="UP001295423">
    <property type="component" value="Unassembled WGS sequence"/>
</dbReference>
<comment type="caution">
    <text evidence="2">The sequence shown here is derived from an EMBL/GenBank/DDBJ whole genome shotgun (WGS) entry which is preliminary data.</text>
</comment>
<accession>A0AAD2G7A1</accession>
<evidence type="ECO:0000313" key="2">
    <source>
        <dbReference type="EMBL" id="CAJ1962274.1"/>
    </source>
</evidence>
<gene>
    <name evidence="2" type="ORF">CYCCA115_LOCUS19605</name>
</gene>
<name>A0AAD2G7A1_9STRA</name>
<dbReference type="AlphaFoldDB" id="A0AAD2G7A1"/>
<sequence length="190" mass="21020">MGQICSGLKSEANKGSALETVGPDDLIDEGFADSQHLSNDQLQKQQQLQQDDPLNISRRDSEEVERQKKLREEQATLDMIVAMAGRGMVAVRSTRGSTGYYDQGFAAALAAHLEQTTQFPESLPVKLPQFTHEDSLYSILNQPMTVHLPNKVAEDPNGYMDSIAEPLLETVLPAKQQLFARAHPIVETLM</sequence>
<proteinExistence type="predicted"/>
<keyword evidence="3" id="KW-1185">Reference proteome</keyword>